<feature type="transmembrane region" description="Helical" evidence="14">
    <location>
        <begin position="101"/>
        <end position="123"/>
    </location>
</feature>
<comment type="similarity">
    <text evidence="2">Belongs to the TMEM175 family.</text>
</comment>
<comment type="caution">
    <text evidence="15">The sequence shown here is derived from an EMBL/GenBank/DDBJ whole genome shotgun (WGS) entry which is preliminary data.</text>
</comment>
<gene>
    <name evidence="15" type="ORF">ACFQGL_14105</name>
</gene>
<evidence type="ECO:0000313" key="16">
    <source>
        <dbReference type="Proteomes" id="UP001596226"/>
    </source>
</evidence>
<keyword evidence="5 14" id="KW-0812">Transmembrane</keyword>
<evidence type="ECO:0000256" key="6">
    <source>
        <dbReference type="ARBA" id="ARBA00022826"/>
    </source>
</evidence>
<keyword evidence="10 14" id="KW-0472">Membrane</keyword>
<evidence type="ECO:0000256" key="14">
    <source>
        <dbReference type="SAM" id="Phobius"/>
    </source>
</evidence>
<evidence type="ECO:0000256" key="5">
    <source>
        <dbReference type="ARBA" id="ARBA00022692"/>
    </source>
</evidence>
<sequence>MRWRRAPRDTSTTDATRISSPVGAERDPRRVVTFSDAVIAIAVTLLVLEIRPPEDTEHLLRGLIELWPSYVAYVLTFLLIGQMWVNHHVMFDHVRSADRLLLLLNTLLLMDIAFLPFSSSVLAHAFEAGQGKQTALIFYGVTYLVAAILFNVIWEYARYGRRLLTSTTDDATARAISRRFRPAPFWIAVGTVVGAVQPIAGLVVVTAFIPFYWLPINGEVASVKRTRERDSCDPE</sequence>
<keyword evidence="4" id="KW-0633">Potassium transport</keyword>
<evidence type="ECO:0000256" key="11">
    <source>
        <dbReference type="ARBA" id="ARBA00023303"/>
    </source>
</evidence>
<feature type="transmembrane region" description="Helical" evidence="14">
    <location>
        <begin position="135"/>
        <end position="154"/>
    </location>
</feature>
<evidence type="ECO:0000313" key="15">
    <source>
        <dbReference type="EMBL" id="MFC5924480.1"/>
    </source>
</evidence>
<evidence type="ECO:0000256" key="12">
    <source>
        <dbReference type="ARBA" id="ARBA00034430"/>
    </source>
</evidence>
<keyword evidence="11" id="KW-0407">Ion channel</keyword>
<evidence type="ECO:0000256" key="8">
    <source>
        <dbReference type="ARBA" id="ARBA00022989"/>
    </source>
</evidence>
<keyword evidence="16" id="KW-1185">Reference proteome</keyword>
<evidence type="ECO:0000256" key="7">
    <source>
        <dbReference type="ARBA" id="ARBA00022958"/>
    </source>
</evidence>
<evidence type="ECO:0000256" key="10">
    <source>
        <dbReference type="ARBA" id="ARBA00023136"/>
    </source>
</evidence>
<keyword evidence="7" id="KW-0630">Potassium</keyword>
<evidence type="ECO:0000256" key="2">
    <source>
        <dbReference type="ARBA" id="ARBA00006920"/>
    </source>
</evidence>
<evidence type="ECO:0000256" key="1">
    <source>
        <dbReference type="ARBA" id="ARBA00004141"/>
    </source>
</evidence>
<feature type="transmembrane region" description="Helical" evidence="14">
    <location>
        <begin position="185"/>
        <end position="213"/>
    </location>
</feature>
<feature type="transmembrane region" description="Helical" evidence="14">
    <location>
        <begin position="70"/>
        <end position="89"/>
    </location>
</feature>
<keyword evidence="6" id="KW-0631">Potassium channel</keyword>
<keyword evidence="3" id="KW-0813">Transport</keyword>
<evidence type="ECO:0000256" key="9">
    <source>
        <dbReference type="ARBA" id="ARBA00023065"/>
    </source>
</evidence>
<comment type="catalytic activity">
    <reaction evidence="12">
        <text>K(+)(in) = K(+)(out)</text>
        <dbReference type="Rhea" id="RHEA:29463"/>
        <dbReference type="ChEBI" id="CHEBI:29103"/>
    </reaction>
</comment>
<dbReference type="Pfam" id="PF06736">
    <property type="entry name" value="TMEM175"/>
    <property type="match status" value="1"/>
</dbReference>
<comment type="subcellular location">
    <subcellularLocation>
        <location evidence="1">Membrane</location>
        <topology evidence="1">Multi-pass membrane protein</topology>
    </subcellularLocation>
</comment>
<reference evidence="16" key="1">
    <citation type="journal article" date="2019" name="Int. J. Syst. Evol. Microbiol.">
        <title>The Global Catalogue of Microorganisms (GCM) 10K type strain sequencing project: providing services to taxonomists for standard genome sequencing and annotation.</title>
        <authorList>
            <consortium name="The Broad Institute Genomics Platform"/>
            <consortium name="The Broad Institute Genome Sequencing Center for Infectious Disease"/>
            <person name="Wu L."/>
            <person name="Ma J."/>
        </authorList>
    </citation>
    <scope>NUCLEOTIDE SEQUENCE [LARGE SCALE GENOMIC DNA]</scope>
    <source>
        <strain evidence="16">CGMCC 4.7144</strain>
    </source>
</reference>
<evidence type="ECO:0000256" key="13">
    <source>
        <dbReference type="SAM" id="MobiDB-lite"/>
    </source>
</evidence>
<dbReference type="EMBL" id="JBHSQS010000007">
    <property type="protein sequence ID" value="MFC5924480.1"/>
    <property type="molecule type" value="Genomic_DNA"/>
</dbReference>
<evidence type="ECO:0000256" key="4">
    <source>
        <dbReference type="ARBA" id="ARBA00022538"/>
    </source>
</evidence>
<dbReference type="InterPro" id="IPR010617">
    <property type="entry name" value="TMEM175-like"/>
</dbReference>
<proteinExistence type="inferred from homology"/>
<evidence type="ECO:0000256" key="3">
    <source>
        <dbReference type="ARBA" id="ARBA00022448"/>
    </source>
</evidence>
<dbReference type="PANTHER" id="PTHR31462:SF5">
    <property type="entry name" value="ENDOSOMAL_LYSOSOMAL PROTON CHANNEL TMEM175"/>
    <property type="match status" value="1"/>
</dbReference>
<organism evidence="15 16">
    <name type="scientific">Micromonospora vulcania</name>
    <dbReference type="NCBI Taxonomy" id="1441873"/>
    <lineage>
        <taxon>Bacteria</taxon>
        <taxon>Bacillati</taxon>
        <taxon>Actinomycetota</taxon>
        <taxon>Actinomycetes</taxon>
        <taxon>Micromonosporales</taxon>
        <taxon>Micromonosporaceae</taxon>
        <taxon>Micromonospora</taxon>
    </lineage>
</organism>
<feature type="compositionally biased region" description="Polar residues" evidence="13">
    <location>
        <begin position="9"/>
        <end position="19"/>
    </location>
</feature>
<keyword evidence="8 14" id="KW-1133">Transmembrane helix</keyword>
<protein>
    <submittedName>
        <fullName evidence="15">TMEM175 family protein</fullName>
    </submittedName>
</protein>
<name>A0ABW1H759_9ACTN</name>
<dbReference type="PANTHER" id="PTHR31462">
    <property type="entry name" value="ENDOSOMAL/LYSOSOMAL POTASSIUM CHANNEL TMEM175"/>
    <property type="match status" value="1"/>
</dbReference>
<accession>A0ABW1H759</accession>
<keyword evidence="9" id="KW-0406">Ion transport</keyword>
<dbReference type="RefSeq" id="WP_377511205.1">
    <property type="nucleotide sequence ID" value="NZ_JBHSQS010000007.1"/>
</dbReference>
<dbReference type="Proteomes" id="UP001596226">
    <property type="component" value="Unassembled WGS sequence"/>
</dbReference>
<feature type="region of interest" description="Disordered" evidence="13">
    <location>
        <begin position="1"/>
        <end position="22"/>
    </location>
</feature>